<keyword evidence="3" id="KW-1185">Reference proteome</keyword>
<keyword evidence="1" id="KW-1133">Transmembrane helix</keyword>
<dbReference type="Proteomes" id="UP001595698">
    <property type="component" value="Unassembled WGS sequence"/>
</dbReference>
<evidence type="ECO:0000313" key="2">
    <source>
        <dbReference type="EMBL" id="MFC3979608.1"/>
    </source>
</evidence>
<reference evidence="3" key="1">
    <citation type="journal article" date="2019" name="Int. J. Syst. Evol. Microbiol.">
        <title>The Global Catalogue of Microorganisms (GCM) 10K type strain sequencing project: providing services to taxonomists for standard genome sequencing and annotation.</title>
        <authorList>
            <consortium name="The Broad Institute Genomics Platform"/>
            <consortium name="The Broad Institute Genome Sequencing Center for Infectious Disease"/>
            <person name="Wu L."/>
            <person name="Ma J."/>
        </authorList>
    </citation>
    <scope>NUCLEOTIDE SEQUENCE [LARGE SCALE GENOMIC DNA]</scope>
    <source>
        <strain evidence="3">TBRC 7912</strain>
    </source>
</reference>
<protein>
    <submittedName>
        <fullName evidence="2">Uncharacterized protein</fullName>
    </submittedName>
</protein>
<keyword evidence="1" id="KW-0812">Transmembrane</keyword>
<evidence type="ECO:0000313" key="3">
    <source>
        <dbReference type="Proteomes" id="UP001595698"/>
    </source>
</evidence>
<keyword evidence="1" id="KW-0472">Membrane</keyword>
<organism evidence="2 3">
    <name type="scientific">Streptosporangium jomthongense</name>
    <dbReference type="NCBI Taxonomy" id="1193683"/>
    <lineage>
        <taxon>Bacteria</taxon>
        <taxon>Bacillati</taxon>
        <taxon>Actinomycetota</taxon>
        <taxon>Actinomycetes</taxon>
        <taxon>Streptosporangiales</taxon>
        <taxon>Streptosporangiaceae</taxon>
        <taxon>Streptosporangium</taxon>
    </lineage>
</organism>
<name>A0ABV8EW93_9ACTN</name>
<sequence length="69" mass="7721">MGGFLASLLALWFHNHDLWPLDTVFNWQSIIGYTVLLGWISGFGAVLTERRRRKAVAKETGEAATKSNT</sequence>
<proteinExistence type="predicted"/>
<dbReference type="EMBL" id="JBHSBC010000003">
    <property type="protein sequence ID" value="MFC3979608.1"/>
    <property type="molecule type" value="Genomic_DNA"/>
</dbReference>
<dbReference type="RefSeq" id="WP_386188400.1">
    <property type="nucleotide sequence ID" value="NZ_JBHSBC010000003.1"/>
</dbReference>
<evidence type="ECO:0000256" key="1">
    <source>
        <dbReference type="SAM" id="Phobius"/>
    </source>
</evidence>
<gene>
    <name evidence="2" type="ORF">ACFOYY_05735</name>
</gene>
<accession>A0ABV8EW93</accession>
<feature type="transmembrane region" description="Helical" evidence="1">
    <location>
        <begin position="30"/>
        <end position="48"/>
    </location>
</feature>
<comment type="caution">
    <text evidence="2">The sequence shown here is derived from an EMBL/GenBank/DDBJ whole genome shotgun (WGS) entry which is preliminary data.</text>
</comment>